<evidence type="ECO:0000313" key="2">
    <source>
        <dbReference type="EMBL" id="KZV18191.1"/>
    </source>
</evidence>
<accession>A0A2Z7A967</accession>
<keyword evidence="1" id="KW-0732">Signal</keyword>
<dbReference type="Proteomes" id="UP000250235">
    <property type="component" value="Unassembled WGS sequence"/>
</dbReference>
<organism evidence="2 3">
    <name type="scientific">Dorcoceras hygrometricum</name>
    <dbReference type="NCBI Taxonomy" id="472368"/>
    <lineage>
        <taxon>Eukaryota</taxon>
        <taxon>Viridiplantae</taxon>
        <taxon>Streptophyta</taxon>
        <taxon>Embryophyta</taxon>
        <taxon>Tracheophyta</taxon>
        <taxon>Spermatophyta</taxon>
        <taxon>Magnoliopsida</taxon>
        <taxon>eudicotyledons</taxon>
        <taxon>Gunneridae</taxon>
        <taxon>Pentapetalae</taxon>
        <taxon>asterids</taxon>
        <taxon>lamiids</taxon>
        <taxon>Lamiales</taxon>
        <taxon>Gesneriaceae</taxon>
        <taxon>Didymocarpoideae</taxon>
        <taxon>Trichosporeae</taxon>
        <taxon>Loxocarpinae</taxon>
        <taxon>Dorcoceras</taxon>
    </lineage>
</organism>
<reference evidence="2 3" key="1">
    <citation type="journal article" date="2015" name="Proc. Natl. Acad. Sci. U.S.A.">
        <title>The resurrection genome of Boea hygrometrica: A blueprint for survival of dehydration.</title>
        <authorList>
            <person name="Xiao L."/>
            <person name="Yang G."/>
            <person name="Zhang L."/>
            <person name="Yang X."/>
            <person name="Zhao S."/>
            <person name="Ji Z."/>
            <person name="Zhou Q."/>
            <person name="Hu M."/>
            <person name="Wang Y."/>
            <person name="Chen M."/>
            <person name="Xu Y."/>
            <person name="Jin H."/>
            <person name="Xiao X."/>
            <person name="Hu G."/>
            <person name="Bao F."/>
            <person name="Hu Y."/>
            <person name="Wan P."/>
            <person name="Li L."/>
            <person name="Deng X."/>
            <person name="Kuang T."/>
            <person name="Xiang C."/>
            <person name="Zhu J.K."/>
            <person name="Oliver M.J."/>
            <person name="He Y."/>
        </authorList>
    </citation>
    <scope>NUCLEOTIDE SEQUENCE [LARGE SCALE GENOMIC DNA]</scope>
    <source>
        <strain evidence="3">cv. XS01</strain>
    </source>
</reference>
<sequence>MARATPMLFGKILILCVNVLDHAFVFEMLDGNTTRKVSKKTVMKQNLSSREKQRVYQSQATVIQSQATVKLKENQPLRIKDHNQLLRIKENNQPLRIKDHKTAVARQGESSVALKQSYTSCCVSMKMNQLLEFDVPAAGSS</sequence>
<name>A0A2Z7A967_9LAMI</name>
<dbReference type="AlphaFoldDB" id="A0A2Z7A967"/>
<gene>
    <name evidence="2" type="ORF">F511_35416</name>
</gene>
<dbReference type="EMBL" id="KV017498">
    <property type="protein sequence ID" value="KZV18191.1"/>
    <property type="molecule type" value="Genomic_DNA"/>
</dbReference>
<evidence type="ECO:0000256" key="1">
    <source>
        <dbReference type="SAM" id="SignalP"/>
    </source>
</evidence>
<evidence type="ECO:0000313" key="3">
    <source>
        <dbReference type="Proteomes" id="UP000250235"/>
    </source>
</evidence>
<keyword evidence="3" id="KW-1185">Reference proteome</keyword>
<feature type="signal peptide" evidence="1">
    <location>
        <begin position="1"/>
        <end position="23"/>
    </location>
</feature>
<feature type="chain" id="PRO_5016351174" evidence="1">
    <location>
        <begin position="24"/>
        <end position="141"/>
    </location>
</feature>
<protein>
    <submittedName>
        <fullName evidence="2">Uncharacterized protein</fullName>
    </submittedName>
</protein>
<proteinExistence type="predicted"/>